<dbReference type="AlphaFoldDB" id="F0RPX5"/>
<name>F0RPX5_DEIPM</name>
<keyword evidence="2" id="KW-0732">Signal</keyword>
<accession>F0RPX5</accession>
<keyword evidence="3" id="KW-0614">Plasmid</keyword>
<keyword evidence="4" id="KW-1185">Reference proteome</keyword>
<dbReference type="RefSeq" id="WP_013622909.1">
    <property type="nucleotide sequence ID" value="NC_015169.1"/>
</dbReference>
<feature type="signal peptide" evidence="2">
    <location>
        <begin position="1"/>
        <end position="20"/>
    </location>
</feature>
<dbReference type="EMBL" id="CP002537">
    <property type="protein sequence ID" value="ADY27177.1"/>
    <property type="molecule type" value="Genomic_DNA"/>
</dbReference>
<evidence type="ECO:0000313" key="3">
    <source>
        <dbReference type="EMBL" id="ADY27177.1"/>
    </source>
</evidence>
<organism evidence="3 4">
    <name type="scientific">Deinococcus proteolyticus (strain ATCC 35074 / DSM 20540 / JCM 6276 / NBRC 101906 / NCIMB 13154 / VKM Ac-1939 / CCM 2703 / MRP)</name>
    <dbReference type="NCBI Taxonomy" id="693977"/>
    <lineage>
        <taxon>Bacteria</taxon>
        <taxon>Thermotogati</taxon>
        <taxon>Deinococcota</taxon>
        <taxon>Deinococci</taxon>
        <taxon>Deinococcales</taxon>
        <taxon>Deinococcaceae</taxon>
        <taxon>Deinococcus</taxon>
    </lineage>
</organism>
<dbReference type="HOGENOM" id="CLU_813101_0_0_0"/>
<dbReference type="KEGG" id="dpt:Deipr_2046"/>
<dbReference type="OrthoDB" id="57480at2"/>
<protein>
    <submittedName>
        <fullName evidence="3">Uncharacterized protein</fullName>
    </submittedName>
</protein>
<proteinExistence type="predicted"/>
<evidence type="ECO:0000256" key="1">
    <source>
        <dbReference type="SAM" id="MobiDB-lite"/>
    </source>
</evidence>
<feature type="chain" id="PRO_5003256185" evidence="2">
    <location>
        <begin position="21"/>
        <end position="341"/>
    </location>
</feature>
<gene>
    <name evidence="3" type="ordered locus">Deipr_2046</name>
</gene>
<evidence type="ECO:0000256" key="2">
    <source>
        <dbReference type="SAM" id="SignalP"/>
    </source>
</evidence>
<reference evidence="3 4" key="1">
    <citation type="submission" date="2011-02" db="EMBL/GenBank/DDBJ databases">
        <title>The complete sequence of plasmid1 of Deinococcus proteolyticus DSM 20540.</title>
        <authorList>
            <consortium name="US DOE Joint Genome Institute (JGI-PGF)"/>
            <person name="Lucas S."/>
            <person name="Copeland A."/>
            <person name="Lapidus A."/>
            <person name="Bruce D."/>
            <person name="Goodwin L."/>
            <person name="Pitluck S."/>
            <person name="Kyrpides N."/>
            <person name="Mavromatis K."/>
            <person name="Pagani I."/>
            <person name="Ivanova N."/>
            <person name="Ovchinnikova G."/>
            <person name="Zeytun A."/>
            <person name="Detter J.C."/>
            <person name="Han C."/>
            <person name="Land M."/>
            <person name="Hauser L."/>
            <person name="Markowitz V."/>
            <person name="Cheng J.-F."/>
            <person name="Hugenholtz P."/>
            <person name="Woyke T."/>
            <person name="Wu D."/>
            <person name="Pukall R."/>
            <person name="Steenblock K."/>
            <person name="Brambilla E."/>
            <person name="Klenk H.-P."/>
            <person name="Eisen J.A."/>
        </authorList>
    </citation>
    <scope>NUCLEOTIDE SEQUENCE [LARGE SCALE GENOMIC DNA]</scope>
    <source>
        <strain evidence="4">ATCC 35074 / DSM 20540 / JCM 6276 / NBRC 101906 / NCIMB 13154 / VKM Ac-1939 / CCM 2703 / MRP</strain>
        <plasmid evidence="4">Plasmid pDEIPR01</plasmid>
    </source>
</reference>
<sequence length="341" mass="36471">MKKTALLLALALSLTPTASALDRVPGTWTYYSVSSDPITDVNTSLVIVDEVNDTYGSTALGFKCSSGPYPGLWSLVKSKNPLLDPVTEILPTATVRIGSRPPQTIYGDSLSSTTLNGDTDPAAIGFPEGITREMAAGLFRGERVVIRLDRDPSVGRQTLTYTFPADGFKAAWNAVNRCQQGRGAAAAPTTPASRAPASSAPASARSGEAPKFTQWHFTTCTDTVSGAVRSQLRAGQTHRCQLVIDTVPNGAAPVSAAFTYELEYVEGGRSGKLTLDTRDVWQAGGSGPILHRAEGSRLIFNLPLNVRVRPERRYTSINVTAKLTFDNGATKQVYERLPVIP</sequence>
<evidence type="ECO:0000313" key="4">
    <source>
        <dbReference type="Proteomes" id="UP000007718"/>
    </source>
</evidence>
<geneLocation type="plasmid" evidence="3 4">
    <name>pDEIPR01</name>
</geneLocation>
<dbReference type="Proteomes" id="UP000007718">
    <property type="component" value="Plasmid pDEIPR01"/>
</dbReference>
<feature type="region of interest" description="Disordered" evidence="1">
    <location>
        <begin position="182"/>
        <end position="209"/>
    </location>
</feature>